<dbReference type="EMBL" id="JAEILH010000002">
    <property type="protein sequence ID" value="MBI6622424.1"/>
    <property type="molecule type" value="Genomic_DNA"/>
</dbReference>
<evidence type="ECO:0000313" key="1">
    <source>
        <dbReference type="EMBL" id="MBI6622424.1"/>
    </source>
</evidence>
<dbReference type="RefSeq" id="WP_184316028.1">
    <property type="nucleotide sequence ID" value="NZ_JAEILH010000002.1"/>
</dbReference>
<gene>
    <name evidence="1" type="ORF">YA0853_01915</name>
</gene>
<dbReference type="Pfam" id="PF13289">
    <property type="entry name" value="SIR2_2"/>
    <property type="match status" value="1"/>
</dbReference>
<accession>A0A8I1DZZ2</accession>
<proteinExistence type="predicted"/>
<comment type="caution">
    <text evidence="1">The sequence shown here is derived from an EMBL/GenBank/DDBJ whole genome shotgun (WGS) entry which is preliminary data.</text>
</comment>
<name>A0A8I1DZZ2_9PSED</name>
<dbReference type="Proteomes" id="UP000645865">
    <property type="component" value="Unassembled WGS sequence"/>
</dbReference>
<dbReference type="AlphaFoldDB" id="A0A8I1DZZ2"/>
<protein>
    <submittedName>
        <fullName evidence="1">SIR2 family protein</fullName>
    </submittedName>
</protein>
<evidence type="ECO:0000313" key="2">
    <source>
        <dbReference type="Proteomes" id="UP000645865"/>
    </source>
</evidence>
<organism evidence="1 2">
    <name type="scientific">Pseudomonas rhodesiae</name>
    <dbReference type="NCBI Taxonomy" id="76760"/>
    <lineage>
        <taxon>Bacteria</taxon>
        <taxon>Pseudomonadati</taxon>
        <taxon>Pseudomonadota</taxon>
        <taxon>Gammaproteobacteria</taxon>
        <taxon>Pseudomonadales</taxon>
        <taxon>Pseudomonadaceae</taxon>
        <taxon>Pseudomonas</taxon>
    </lineage>
</organism>
<sequence>MTNTVLYGNGLNRLSSNAVSWDDLLDELKGSNGFDNGRLPYTMVYERIFMGMHKADEKDKFDELDLKIKIANSLAEQESNEIFELLANMNFENYLTTNYDYAFEKALGVLPEILSTEDIYSLRRKRRYKIGDDVKQLWNIHGEIDNPKSIMLGLDHYCGSLSKIDSYVKGTYKHFVDGKPVQVAPMRDKLRDQEFCHASWVDLFFSSDVHMIGFGMDYSETDLWWLLNKRARFAAEKLVKNEIYFYSNYLDNEKKGLLESFGVNFVLAEISSGDYKSMYRATIEKMLPLSVSVRAA</sequence>
<reference evidence="1" key="1">
    <citation type="submission" date="2020-12" db="EMBL/GenBank/DDBJ databases">
        <title>Comparative genomic insights into the epidemiology and virulence of plant pathogenic Pseudomonads from Turkey.</title>
        <authorList>
            <person name="Dillon M."/>
            <person name="Ruiz-Bedoya T."/>
            <person name="Bendalovic-Torma C."/>
            <person name="Guttman K.M."/>
            <person name="Kwak H."/>
            <person name="Middleton M.A."/>
            <person name="Wang P.W."/>
            <person name="Horuz S."/>
            <person name="Aysan Y."/>
            <person name="Guttman D.S."/>
        </authorList>
    </citation>
    <scope>NUCLEOTIDE SEQUENCE</scope>
    <source>
        <strain evidence="1">S5_IA_3a</strain>
    </source>
</reference>